<dbReference type="EMBL" id="ASRX01000044">
    <property type="protein sequence ID" value="EYF03590.1"/>
    <property type="molecule type" value="Genomic_DNA"/>
</dbReference>
<dbReference type="Proteomes" id="UP000019678">
    <property type="component" value="Unassembled WGS sequence"/>
</dbReference>
<evidence type="ECO:0000256" key="1">
    <source>
        <dbReference type="SAM" id="MobiDB-lite"/>
    </source>
</evidence>
<gene>
    <name evidence="2" type="ORF">CAP_5381</name>
</gene>
<reference evidence="2 3" key="1">
    <citation type="submission" date="2013-05" db="EMBL/GenBank/DDBJ databases">
        <title>Genome assembly of Chondromyces apiculatus DSM 436.</title>
        <authorList>
            <person name="Sharma G."/>
            <person name="Khatri I."/>
            <person name="Kaur C."/>
            <person name="Mayilraj S."/>
            <person name="Subramanian S."/>
        </authorList>
    </citation>
    <scope>NUCLEOTIDE SEQUENCE [LARGE SCALE GENOMIC DNA]</scope>
    <source>
        <strain evidence="2 3">DSM 436</strain>
    </source>
</reference>
<keyword evidence="3" id="KW-1185">Reference proteome</keyword>
<feature type="region of interest" description="Disordered" evidence="1">
    <location>
        <begin position="300"/>
        <end position="329"/>
    </location>
</feature>
<evidence type="ECO:0000313" key="3">
    <source>
        <dbReference type="Proteomes" id="UP000019678"/>
    </source>
</evidence>
<protein>
    <submittedName>
        <fullName evidence="2">Uncharacterized protein</fullName>
    </submittedName>
</protein>
<evidence type="ECO:0000313" key="2">
    <source>
        <dbReference type="EMBL" id="EYF03590.1"/>
    </source>
</evidence>
<dbReference type="AlphaFoldDB" id="A0A017T467"/>
<comment type="caution">
    <text evidence="2">The sequence shown here is derived from an EMBL/GenBank/DDBJ whole genome shotgun (WGS) entry which is preliminary data.</text>
</comment>
<organism evidence="2 3">
    <name type="scientific">Chondromyces apiculatus DSM 436</name>
    <dbReference type="NCBI Taxonomy" id="1192034"/>
    <lineage>
        <taxon>Bacteria</taxon>
        <taxon>Pseudomonadati</taxon>
        <taxon>Myxococcota</taxon>
        <taxon>Polyangia</taxon>
        <taxon>Polyangiales</taxon>
        <taxon>Polyangiaceae</taxon>
        <taxon>Chondromyces</taxon>
    </lineage>
</organism>
<proteinExistence type="predicted"/>
<feature type="region of interest" description="Disordered" evidence="1">
    <location>
        <begin position="111"/>
        <end position="221"/>
    </location>
</feature>
<name>A0A017T467_9BACT</name>
<sequence>MRRGPRICAEDMRPAYPTQGPSVPPLPLVGTAYPESGASRPLRSRWSLPPWRCMSAKTRTWDEGERPLAGSHGPPFCLRRAPSSGPPASCLLRDPPSTLCFPRFPDRHPPLASLSRRGSAWNNAGRSPTGAVRAGTRPVGLRPRQGPSRNKTDRPPTHPFPRPQRSWGPPRRAWPLPVRGLPVPPRRGFRSGPRSQMRGSLSLPPGDRLCPPRERSQAPVRRPQALVRRAPALGERTLALGERTPALGERTPALVRCAPALARRGDDAGQRGAQRPALVRCAPALARRTPALVQSVQAPGWTRPNSASHPSCAFHPSKPPPTASPLSLLLPPSPRLPAFSPPPLLAALSACQRRPSTQTWT</sequence>
<accession>A0A017T467</accession>
<feature type="region of interest" description="Disordered" evidence="1">
    <location>
        <begin position="1"/>
        <end position="42"/>
    </location>
</feature>
<feature type="compositionally biased region" description="Polar residues" evidence="1">
    <location>
        <begin position="300"/>
        <end position="309"/>
    </location>
</feature>